<evidence type="ECO:0000313" key="1">
    <source>
        <dbReference type="EMBL" id="CAG7898485.1"/>
    </source>
</evidence>
<sequence length="71" mass="7955">MKIKRPGTQQTKIVISIDMKAASSGHLSHETTRNMEYMLGYHEIDFDSVTEIIERTSDEAARTIPTLSDSA</sequence>
<dbReference type="Proteomes" id="UP000694005">
    <property type="component" value="Chromosome A08"/>
</dbReference>
<accession>A0A8D9HFF2</accession>
<dbReference type="EMBL" id="LS974624">
    <property type="protein sequence ID" value="CAG7898485.1"/>
    <property type="molecule type" value="Genomic_DNA"/>
</dbReference>
<name>A0A8D9HFF2_BRACM</name>
<proteinExistence type="predicted"/>
<dbReference type="AlphaFoldDB" id="A0A8D9HFF2"/>
<reference evidence="1 2" key="1">
    <citation type="submission" date="2021-07" db="EMBL/GenBank/DDBJ databases">
        <authorList>
            <consortium name="Genoscope - CEA"/>
            <person name="William W."/>
        </authorList>
    </citation>
    <scope>NUCLEOTIDE SEQUENCE [LARGE SCALE GENOMIC DNA]</scope>
</reference>
<evidence type="ECO:0000313" key="2">
    <source>
        <dbReference type="Proteomes" id="UP000694005"/>
    </source>
</evidence>
<dbReference type="Gramene" id="A08p21510.2_BraZ1">
    <property type="protein sequence ID" value="A08p21510.2_BraZ1.CDS.1"/>
    <property type="gene ID" value="A08g21510.2_BraZ1"/>
</dbReference>
<protein>
    <submittedName>
        <fullName evidence="1">Uncharacterized protein</fullName>
    </submittedName>
</protein>
<organism evidence="1 2">
    <name type="scientific">Brassica campestris</name>
    <name type="common">Field mustard</name>
    <dbReference type="NCBI Taxonomy" id="3711"/>
    <lineage>
        <taxon>Eukaryota</taxon>
        <taxon>Viridiplantae</taxon>
        <taxon>Streptophyta</taxon>
        <taxon>Embryophyta</taxon>
        <taxon>Tracheophyta</taxon>
        <taxon>Spermatophyta</taxon>
        <taxon>Magnoliopsida</taxon>
        <taxon>eudicotyledons</taxon>
        <taxon>Gunneridae</taxon>
        <taxon>Pentapetalae</taxon>
        <taxon>rosids</taxon>
        <taxon>malvids</taxon>
        <taxon>Brassicales</taxon>
        <taxon>Brassicaceae</taxon>
        <taxon>Brassiceae</taxon>
        <taxon>Brassica</taxon>
    </lineage>
</organism>
<gene>
    <name evidence="1" type="ORF">BRAPAZ1V2_A08P21510.2</name>
</gene>
<feature type="non-terminal residue" evidence="1">
    <location>
        <position position="71"/>
    </location>
</feature>